<reference evidence="1" key="3">
    <citation type="submission" date="2025-09" db="UniProtKB">
        <authorList>
            <consortium name="Ensembl"/>
        </authorList>
    </citation>
    <scope>IDENTIFICATION</scope>
</reference>
<dbReference type="Ensembl" id="ENSOART00020078696.1">
    <property type="protein sequence ID" value="ENSOARP00020057040.1"/>
    <property type="gene ID" value="ENSOARG00020011926.2"/>
</dbReference>
<protein>
    <submittedName>
        <fullName evidence="1">Solute carrier family 43 member 1</fullName>
    </submittedName>
</protein>
<proteinExistence type="predicted"/>
<evidence type="ECO:0000313" key="1">
    <source>
        <dbReference type="Ensembl" id="ENSOARP00020057040.1"/>
    </source>
</evidence>
<name>A0AC11EF97_SHEEP</name>
<reference evidence="1" key="1">
    <citation type="submission" date="2020-11" db="EMBL/GenBank/DDBJ databases">
        <authorList>
            <person name="Davenport K.M."/>
            <person name="Bickhart D.M."/>
            <person name="Smith T.P.L."/>
            <person name="Murdoch B.M."/>
            <person name="Rosen B.D."/>
        </authorList>
    </citation>
    <scope>NUCLEOTIDE SEQUENCE [LARGE SCALE GENOMIC DNA]</scope>
    <source>
        <strain evidence="1">OAR_USU_Benz2616</strain>
    </source>
</reference>
<sequence>MAPTLEQAYRRRWWMACTAVLENLFFSAVLLGWSSLLIMLKNEGFYSSVCSEIPGLISFRMDWLDLLAVQGTLKILLQHHTSKASILQRSAFFTVQLSHPYMTTGKP</sequence>
<accession>A0AC11EF97</accession>
<reference evidence="1" key="2">
    <citation type="submission" date="2025-08" db="UniProtKB">
        <authorList>
            <consortium name="Ensembl"/>
        </authorList>
    </citation>
    <scope>IDENTIFICATION</scope>
</reference>
<gene>
    <name evidence="1" type="primary">SLC43A1</name>
</gene>
<organism evidence="1">
    <name type="scientific">Ovis aries</name>
    <name type="common">Sheep</name>
    <dbReference type="NCBI Taxonomy" id="9940"/>
    <lineage>
        <taxon>Eukaryota</taxon>
        <taxon>Metazoa</taxon>
        <taxon>Chordata</taxon>
        <taxon>Craniata</taxon>
        <taxon>Vertebrata</taxon>
        <taxon>Euteleostomi</taxon>
        <taxon>Mammalia</taxon>
        <taxon>Eutheria</taxon>
        <taxon>Laurasiatheria</taxon>
        <taxon>Artiodactyla</taxon>
        <taxon>Ruminantia</taxon>
        <taxon>Pecora</taxon>
        <taxon>Bovidae</taxon>
        <taxon>Caprinae</taxon>
        <taxon>Ovis</taxon>
    </lineage>
</organism>